<evidence type="ECO:0000313" key="2">
    <source>
        <dbReference type="Proteomes" id="UP000177564"/>
    </source>
</evidence>
<name>A0A1F4XP50_9BACT</name>
<evidence type="ECO:0000313" key="1">
    <source>
        <dbReference type="EMBL" id="OGC83364.1"/>
    </source>
</evidence>
<proteinExistence type="predicted"/>
<organism evidence="1 2">
    <name type="scientific">Candidatus Adlerbacteria bacterium RIFCSPHIGHO2_02_FULL_52_17</name>
    <dbReference type="NCBI Taxonomy" id="1797240"/>
    <lineage>
        <taxon>Bacteria</taxon>
        <taxon>Candidatus Adleribacteriota</taxon>
    </lineage>
</organism>
<accession>A0A1F4XP50</accession>
<gene>
    <name evidence="1" type="ORF">A3D68_00750</name>
</gene>
<comment type="caution">
    <text evidence="1">The sequence shown here is derived from an EMBL/GenBank/DDBJ whole genome shotgun (WGS) entry which is preliminary data.</text>
</comment>
<dbReference type="EMBL" id="MEWU01000022">
    <property type="protein sequence ID" value="OGC83364.1"/>
    <property type="molecule type" value="Genomic_DNA"/>
</dbReference>
<sequence length="120" mass="12799">MFGRVVSGAASLGRARPMGEAPRQHFPAGILRRRWGGGASSSYFKYSAPRSNFSAFDRFNKGYIITNASTKKGGYDAEQEFDVVMASSLSKMLFVDILWPSAAHATTGSGVGQAMPAAIS</sequence>
<dbReference type="AlphaFoldDB" id="A0A1F4XP50"/>
<protein>
    <submittedName>
        <fullName evidence="1">Uncharacterized protein</fullName>
    </submittedName>
</protein>
<dbReference type="Proteomes" id="UP000177564">
    <property type="component" value="Unassembled WGS sequence"/>
</dbReference>
<reference evidence="1 2" key="1">
    <citation type="journal article" date="2016" name="Nat. Commun.">
        <title>Thousands of microbial genomes shed light on interconnected biogeochemical processes in an aquifer system.</title>
        <authorList>
            <person name="Anantharaman K."/>
            <person name="Brown C.T."/>
            <person name="Hug L.A."/>
            <person name="Sharon I."/>
            <person name="Castelle C.J."/>
            <person name="Probst A.J."/>
            <person name="Thomas B.C."/>
            <person name="Singh A."/>
            <person name="Wilkins M.J."/>
            <person name="Karaoz U."/>
            <person name="Brodie E.L."/>
            <person name="Williams K.H."/>
            <person name="Hubbard S.S."/>
            <person name="Banfield J.F."/>
        </authorList>
    </citation>
    <scope>NUCLEOTIDE SEQUENCE [LARGE SCALE GENOMIC DNA]</scope>
</reference>